<dbReference type="PANTHER" id="PTHR47572:SF4">
    <property type="entry name" value="LACTONASE DRP35"/>
    <property type="match status" value="1"/>
</dbReference>
<protein>
    <submittedName>
        <fullName evidence="4">SMP-30/gluconolactonase/LRE family protein</fullName>
    </submittedName>
</protein>
<dbReference type="InterPro" id="IPR011042">
    <property type="entry name" value="6-blade_b-propeller_TolB-like"/>
</dbReference>
<reference evidence="4 5" key="1">
    <citation type="submission" date="2020-09" db="EMBL/GenBank/DDBJ databases">
        <title>Roseomonas.</title>
        <authorList>
            <person name="Zhu W."/>
        </authorList>
    </citation>
    <scope>NUCLEOTIDE SEQUENCE [LARGE SCALE GENOMIC DNA]</scope>
    <source>
        <strain evidence="4 5">573</strain>
    </source>
</reference>
<keyword evidence="2" id="KW-0732">Signal</keyword>
<keyword evidence="1" id="KW-0378">Hydrolase</keyword>
<name>A0ABS3KR59_9PROT</name>
<keyword evidence="5" id="KW-1185">Reference proteome</keyword>
<feature type="chain" id="PRO_5047251046" evidence="2">
    <location>
        <begin position="30"/>
        <end position="364"/>
    </location>
</feature>
<evidence type="ECO:0000313" key="4">
    <source>
        <dbReference type="EMBL" id="MBO1079935.1"/>
    </source>
</evidence>
<organism evidence="4 5">
    <name type="scientific">Roseomonas haemaphysalidis</name>
    <dbReference type="NCBI Taxonomy" id="2768162"/>
    <lineage>
        <taxon>Bacteria</taxon>
        <taxon>Pseudomonadati</taxon>
        <taxon>Pseudomonadota</taxon>
        <taxon>Alphaproteobacteria</taxon>
        <taxon>Acetobacterales</taxon>
        <taxon>Roseomonadaceae</taxon>
        <taxon>Roseomonas</taxon>
    </lineage>
</organism>
<dbReference type="PRINTS" id="PR01790">
    <property type="entry name" value="SMP30FAMILY"/>
</dbReference>
<dbReference type="Proteomes" id="UP001518989">
    <property type="component" value="Unassembled WGS sequence"/>
</dbReference>
<evidence type="ECO:0000256" key="2">
    <source>
        <dbReference type="SAM" id="SignalP"/>
    </source>
</evidence>
<dbReference type="PROSITE" id="PS51318">
    <property type="entry name" value="TAT"/>
    <property type="match status" value="1"/>
</dbReference>
<dbReference type="InterPro" id="IPR006311">
    <property type="entry name" value="TAT_signal"/>
</dbReference>
<accession>A0ABS3KR59</accession>
<dbReference type="Gene3D" id="2.120.10.30">
    <property type="entry name" value="TolB, C-terminal domain"/>
    <property type="match status" value="1"/>
</dbReference>
<dbReference type="EMBL" id="JACTNG010000006">
    <property type="protein sequence ID" value="MBO1079935.1"/>
    <property type="molecule type" value="Genomic_DNA"/>
</dbReference>
<dbReference type="PANTHER" id="PTHR47572">
    <property type="entry name" value="LIPOPROTEIN-RELATED"/>
    <property type="match status" value="1"/>
</dbReference>
<sequence>MIQTQTAGRRGMLGVSAAAVLAMSGPAAAQQASRDYGPGAPPARYPDADIVALDPKRFTARLGNGGIRRLHTGMGWAEGPAWHATGRFLIWSDIPNDECLRLTEEDRHVSRRFRAPSGYSNGNTFDREGRQVSCRHFQRDVVRYEPDGSLTILAARGPDGPFNAPNDVVVHPADGAIWFTDPGYGALMNYEGNRVPEAASSPRPFIKEAVYRIDAGGQLTKVADQPFKPNGLCFSPDYRTLYVADTGMSHYPEAASIIWAYDVDGGRLSNPRTFCSMEMDGKTGMGDGIRCDEAGNLWVAAGWVGEGYDGVHVFAPDGTRIGQIKLPEICANICFGGTRRNQLFMCASQSLYVLPVETKGAHFC</sequence>
<gene>
    <name evidence="4" type="ORF">IAI61_12920</name>
</gene>
<dbReference type="RefSeq" id="WP_207417719.1">
    <property type="nucleotide sequence ID" value="NZ_CP061177.1"/>
</dbReference>
<dbReference type="InterPro" id="IPR013658">
    <property type="entry name" value="SGL"/>
</dbReference>
<dbReference type="InterPro" id="IPR051262">
    <property type="entry name" value="SMP-30/CGR1_Lactonase"/>
</dbReference>
<evidence type="ECO:0000313" key="5">
    <source>
        <dbReference type="Proteomes" id="UP001518989"/>
    </source>
</evidence>
<evidence type="ECO:0000256" key="1">
    <source>
        <dbReference type="ARBA" id="ARBA00022801"/>
    </source>
</evidence>
<evidence type="ECO:0000259" key="3">
    <source>
        <dbReference type="Pfam" id="PF08450"/>
    </source>
</evidence>
<dbReference type="Pfam" id="PF08450">
    <property type="entry name" value="SGL"/>
    <property type="match status" value="1"/>
</dbReference>
<comment type="caution">
    <text evidence="4">The sequence shown here is derived from an EMBL/GenBank/DDBJ whole genome shotgun (WGS) entry which is preliminary data.</text>
</comment>
<proteinExistence type="predicted"/>
<feature type="signal peptide" evidence="2">
    <location>
        <begin position="1"/>
        <end position="29"/>
    </location>
</feature>
<dbReference type="SUPFAM" id="SSF63829">
    <property type="entry name" value="Calcium-dependent phosphotriesterase"/>
    <property type="match status" value="1"/>
</dbReference>
<feature type="domain" description="SMP-30/Gluconolactonase/LRE-like region" evidence="3">
    <location>
        <begin position="76"/>
        <end position="347"/>
    </location>
</feature>
<dbReference type="InterPro" id="IPR005511">
    <property type="entry name" value="SMP-30"/>
</dbReference>